<protein>
    <submittedName>
        <fullName evidence="5">Uncharacterized protein</fullName>
    </submittedName>
</protein>
<organism evidence="5 6">
    <name type="scientific">Etheostoma spectabile</name>
    <name type="common">orangethroat darter</name>
    <dbReference type="NCBI Taxonomy" id="54343"/>
    <lineage>
        <taxon>Eukaryota</taxon>
        <taxon>Metazoa</taxon>
        <taxon>Chordata</taxon>
        <taxon>Craniata</taxon>
        <taxon>Vertebrata</taxon>
        <taxon>Euteleostomi</taxon>
        <taxon>Actinopterygii</taxon>
        <taxon>Neopterygii</taxon>
        <taxon>Teleostei</taxon>
        <taxon>Neoteleostei</taxon>
        <taxon>Acanthomorphata</taxon>
        <taxon>Eupercaria</taxon>
        <taxon>Perciformes</taxon>
        <taxon>Percoidei</taxon>
        <taxon>Percidae</taxon>
        <taxon>Etheostomatinae</taxon>
        <taxon>Etheostoma</taxon>
    </lineage>
</organism>
<dbReference type="EMBL" id="VOFY01000018">
    <property type="protein sequence ID" value="KAA8583302.1"/>
    <property type="molecule type" value="Genomic_DNA"/>
</dbReference>
<keyword evidence="2" id="KW-0472">Membrane</keyword>
<feature type="transmembrane region" description="Helical" evidence="2">
    <location>
        <begin position="397"/>
        <end position="417"/>
    </location>
</feature>
<evidence type="ECO:0000256" key="2">
    <source>
        <dbReference type="SAM" id="Phobius"/>
    </source>
</evidence>
<evidence type="ECO:0000259" key="3">
    <source>
        <dbReference type="Pfam" id="PF15281"/>
    </source>
</evidence>
<feature type="domain" description="Consortin C-terminal" evidence="3">
    <location>
        <begin position="342"/>
        <end position="453"/>
    </location>
</feature>
<feature type="compositionally biased region" description="Acidic residues" evidence="1">
    <location>
        <begin position="254"/>
        <end position="267"/>
    </location>
</feature>
<evidence type="ECO:0000313" key="5">
    <source>
        <dbReference type="EMBL" id="KAA8583302.1"/>
    </source>
</evidence>
<dbReference type="GO" id="GO:0005886">
    <property type="term" value="C:plasma membrane"/>
    <property type="evidence" value="ECO:0007669"/>
    <property type="project" value="TreeGrafter"/>
</dbReference>
<feature type="region of interest" description="Disordered" evidence="1">
    <location>
        <begin position="1"/>
        <end position="55"/>
    </location>
</feature>
<evidence type="ECO:0000313" key="6">
    <source>
        <dbReference type="Proteomes" id="UP000327493"/>
    </source>
</evidence>
<dbReference type="InterPro" id="IPR028129">
    <property type="entry name" value="Consortin_C"/>
</dbReference>
<feature type="region of interest" description="Disordered" evidence="1">
    <location>
        <begin position="252"/>
        <end position="328"/>
    </location>
</feature>
<evidence type="ECO:0000259" key="4">
    <source>
        <dbReference type="Pfam" id="PF22883"/>
    </source>
</evidence>
<evidence type="ECO:0000256" key="1">
    <source>
        <dbReference type="SAM" id="MobiDB-lite"/>
    </source>
</evidence>
<dbReference type="GO" id="GO:0030133">
    <property type="term" value="C:transport vesicle"/>
    <property type="evidence" value="ECO:0007669"/>
    <property type="project" value="TreeGrafter"/>
</dbReference>
<feature type="compositionally biased region" description="Polar residues" evidence="1">
    <location>
        <begin position="19"/>
        <end position="34"/>
    </location>
</feature>
<feature type="compositionally biased region" description="Acidic residues" evidence="1">
    <location>
        <begin position="280"/>
        <end position="313"/>
    </location>
</feature>
<comment type="caution">
    <text evidence="5">The sequence shown here is derived from an EMBL/GenBank/DDBJ whole genome shotgun (WGS) entry which is preliminary data.</text>
</comment>
<feature type="region of interest" description="Disordered" evidence="1">
    <location>
        <begin position="85"/>
        <end position="124"/>
    </location>
</feature>
<reference evidence="5 6" key="1">
    <citation type="submission" date="2019-08" db="EMBL/GenBank/DDBJ databases">
        <title>A chromosome-level genome assembly, high-density linkage maps, and genome scans reveal the genomic architecture of hybrid incompatibilities underlying speciation via character displacement in darters (Percidae: Etheostominae).</title>
        <authorList>
            <person name="Moran R.L."/>
            <person name="Catchen J.M."/>
            <person name="Fuller R.C."/>
        </authorList>
    </citation>
    <scope>NUCLEOTIDE SEQUENCE [LARGE SCALE GENOMIC DNA]</scope>
    <source>
        <strain evidence="5">EspeVRDwgs_2016</strain>
        <tissue evidence="5">Muscle</tissue>
    </source>
</reference>
<keyword evidence="6" id="KW-1185">Reference proteome</keyword>
<dbReference type="InterPro" id="IPR054132">
    <property type="entry name" value="Consortin_N"/>
</dbReference>
<dbReference type="Pfam" id="PF15281">
    <property type="entry name" value="Consortin_C"/>
    <property type="match status" value="1"/>
</dbReference>
<dbReference type="GO" id="GO:0042998">
    <property type="term" value="P:positive regulation of Golgi to plasma membrane protein transport"/>
    <property type="evidence" value="ECO:0007669"/>
    <property type="project" value="InterPro"/>
</dbReference>
<dbReference type="Proteomes" id="UP000327493">
    <property type="component" value="Chromosome 18"/>
</dbReference>
<feature type="compositionally biased region" description="Basic and acidic residues" evidence="1">
    <location>
        <begin position="92"/>
        <end position="105"/>
    </location>
</feature>
<keyword evidence="2" id="KW-1133">Transmembrane helix</keyword>
<dbReference type="AlphaFoldDB" id="A0A5J5CMZ6"/>
<name>A0A5J5CMZ6_9PERO</name>
<dbReference type="Pfam" id="PF22883">
    <property type="entry name" value="Consortin_N"/>
    <property type="match status" value="1"/>
</dbReference>
<dbReference type="PANTHER" id="PTHR28581">
    <property type="entry name" value="CONSORTIN"/>
    <property type="match status" value="1"/>
</dbReference>
<dbReference type="InterPro" id="IPR042318">
    <property type="entry name" value="Consortin"/>
</dbReference>
<feature type="domain" description="Consortin N-terminal" evidence="4">
    <location>
        <begin position="146"/>
        <end position="186"/>
    </location>
</feature>
<dbReference type="GO" id="GO:0005802">
    <property type="term" value="C:trans-Golgi network"/>
    <property type="evidence" value="ECO:0007669"/>
    <property type="project" value="InterPro"/>
</dbReference>
<gene>
    <name evidence="5" type="ORF">FQN60_015848</name>
</gene>
<proteinExistence type="predicted"/>
<dbReference type="GO" id="GO:0071253">
    <property type="term" value="F:connexin binding"/>
    <property type="evidence" value="ECO:0007669"/>
    <property type="project" value="InterPro"/>
</dbReference>
<dbReference type="PANTHER" id="PTHR28581:SF1">
    <property type="entry name" value="CONSORTIN"/>
    <property type="match status" value="1"/>
</dbReference>
<sequence length="457" mass="51269">MRESRDGSCCGPTRRRTRSTTLVQGVDVQSSQRSLGKRKQATLNSAMRGTKTREPATAHWWVSEKLLGNVDLEDKIAAVTEVMGNKNAIPPKDPDTGTTREEEGVSHINSVTGSVSRDELPGPSPELLASLQSLRENTLMVVPSRIAEAYSLKEDYQWAIQFLQLEKLYHQRLLSNLAALQDNWESQWKEKKNDESSLPTETDGISQKHIETLSQICRTHLSYPGTFWYGIAAHSHLMQTIHQCGTINKPETTQQDEEQEQSMDSEPELPLAQTGPQEERGEEEEREEEEETYEDGQEVEEEEEEEPCEETPEEEVKVEWPTGVPQASDKDLAKLSHTEGSSSPEGLVSILKRRRASLDGLPPPSDIVTKQNSKRKVRFSEPEDGLEQDEVGGDSCLILLLLCLVTVVISIGGTALYCTLVGTYSNICTDFTHNVDFYVLSVRRFFEGLGHWLPLRT</sequence>
<keyword evidence="2" id="KW-0812">Transmembrane</keyword>
<accession>A0A5J5CMZ6</accession>